<dbReference type="Proteomes" id="UP000321570">
    <property type="component" value="Unassembled WGS sequence"/>
</dbReference>
<sequence>SRSGNAFDHLRAEDEIPFKILKFWLKKYLKLLQPLCGLVNIARSSWSSLTVSNIESALKLSRDASCHLIHSFGRQNNLNGL</sequence>
<dbReference type="AlphaFoldDB" id="A0A564XZK5"/>
<gene>
    <name evidence="1" type="ORF">WMSIL1_LOCUS1454</name>
</gene>
<organism evidence="1 2">
    <name type="scientific">Hymenolepis diminuta</name>
    <name type="common">Rat tapeworm</name>
    <dbReference type="NCBI Taxonomy" id="6216"/>
    <lineage>
        <taxon>Eukaryota</taxon>
        <taxon>Metazoa</taxon>
        <taxon>Spiralia</taxon>
        <taxon>Lophotrochozoa</taxon>
        <taxon>Platyhelminthes</taxon>
        <taxon>Cestoda</taxon>
        <taxon>Eucestoda</taxon>
        <taxon>Cyclophyllidea</taxon>
        <taxon>Hymenolepididae</taxon>
        <taxon>Hymenolepis</taxon>
    </lineage>
</organism>
<feature type="non-terminal residue" evidence="1">
    <location>
        <position position="81"/>
    </location>
</feature>
<feature type="non-terminal residue" evidence="1">
    <location>
        <position position="1"/>
    </location>
</feature>
<proteinExistence type="predicted"/>
<dbReference type="EMBL" id="CABIJS010000033">
    <property type="protein sequence ID" value="VUZ40390.1"/>
    <property type="molecule type" value="Genomic_DNA"/>
</dbReference>
<keyword evidence="2" id="KW-1185">Reference proteome</keyword>
<evidence type="ECO:0000313" key="1">
    <source>
        <dbReference type="EMBL" id="VUZ40390.1"/>
    </source>
</evidence>
<accession>A0A564XZK5</accession>
<protein>
    <submittedName>
        <fullName evidence="1">Uncharacterized protein</fullName>
    </submittedName>
</protein>
<evidence type="ECO:0000313" key="2">
    <source>
        <dbReference type="Proteomes" id="UP000321570"/>
    </source>
</evidence>
<reference evidence="1 2" key="1">
    <citation type="submission" date="2019-07" db="EMBL/GenBank/DDBJ databases">
        <authorList>
            <person name="Jastrzebski P J."/>
            <person name="Paukszto L."/>
            <person name="Jastrzebski P J."/>
        </authorList>
    </citation>
    <scope>NUCLEOTIDE SEQUENCE [LARGE SCALE GENOMIC DNA]</scope>
    <source>
        <strain evidence="1 2">WMS-il1</strain>
    </source>
</reference>
<name>A0A564XZK5_HYMDI</name>